<dbReference type="PANTHER" id="PTHR28004">
    <property type="entry name" value="ZGC:162816-RELATED"/>
    <property type="match status" value="1"/>
</dbReference>
<keyword evidence="4" id="KW-0413">Isomerase</keyword>
<dbReference type="InterPro" id="IPR051466">
    <property type="entry name" value="D-amino_acid_metab_enzyme"/>
</dbReference>
<dbReference type="SMART" id="SM01119">
    <property type="entry name" value="D-ser_dehydrat"/>
    <property type="match status" value="1"/>
</dbReference>
<evidence type="ECO:0000256" key="2">
    <source>
        <dbReference type="ARBA" id="ARBA00023239"/>
    </source>
</evidence>
<dbReference type="EMBL" id="JAPJZH010000016">
    <property type="protein sequence ID" value="MDA4847825.1"/>
    <property type="molecule type" value="Genomic_DNA"/>
</dbReference>
<dbReference type="PANTHER" id="PTHR28004:SF2">
    <property type="entry name" value="D-SERINE DEHYDRATASE"/>
    <property type="match status" value="1"/>
</dbReference>
<dbReference type="InterPro" id="IPR042208">
    <property type="entry name" value="D-ser_dehydrat-like_sf"/>
</dbReference>
<protein>
    <submittedName>
        <fullName evidence="4">Alanine racemase</fullName>
        <ecNumber evidence="4">5.1.1.1</ecNumber>
    </submittedName>
</protein>
<organism evidence="4 5">
    <name type="scientific">Hoeflea poritis</name>
    <dbReference type="NCBI Taxonomy" id="2993659"/>
    <lineage>
        <taxon>Bacteria</taxon>
        <taxon>Pseudomonadati</taxon>
        <taxon>Pseudomonadota</taxon>
        <taxon>Alphaproteobacteria</taxon>
        <taxon>Hyphomicrobiales</taxon>
        <taxon>Rhizobiaceae</taxon>
        <taxon>Hoeflea</taxon>
    </lineage>
</organism>
<evidence type="ECO:0000313" key="5">
    <source>
        <dbReference type="Proteomes" id="UP001148313"/>
    </source>
</evidence>
<proteinExistence type="inferred from homology"/>
<dbReference type="Proteomes" id="UP001148313">
    <property type="component" value="Unassembled WGS sequence"/>
</dbReference>
<evidence type="ECO:0000259" key="3">
    <source>
        <dbReference type="SMART" id="SM01119"/>
    </source>
</evidence>
<gene>
    <name evidence="4" type="ORF">OOZ53_20865</name>
</gene>
<accession>A0ABT4VSZ3</accession>
<evidence type="ECO:0000313" key="4">
    <source>
        <dbReference type="EMBL" id="MDA4847825.1"/>
    </source>
</evidence>
<name>A0ABT4VSZ3_9HYPH</name>
<feature type="domain" description="D-serine dehydratase-like" evidence="3">
    <location>
        <begin position="257"/>
        <end position="347"/>
    </location>
</feature>
<dbReference type="InterPro" id="IPR029066">
    <property type="entry name" value="PLP-binding_barrel"/>
</dbReference>
<comment type="caution">
    <text evidence="4">The sequence shown here is derived from an EMBL/GenBank/DDBJ whole genome shotgun (WGS) entry which is preliminary data.</text>
</comment>
<dbReference type="GO" id="GO:0008784">
    <property type="term" value="F:alanine racemase activity"/>
    <property type="evidence" value="ECO:0007669"/>
    <property type="project" value="UniProtKB-EC"/>
</dbReference>
<dbReference type="InterPro" id="IPR026956">
    <property type="entry name" value="D-ser_dehydrat-like_dom"/>
</dbReference>
<dbReference type="RefSeq" id="WP_271091667.1">
    <property type="nucleotide sequence ID" value="NZ_JAPJZH010000016.1"/>
</dbReference>
<dbReference type="Gene3D" id="2.40.37.20">
    <property type="entry name" value="D-serine dehydratase-like domain"/>
    <property type="match status" value="1"/>
</dbReference>
<reference evidence="4" key="1">
    <citation type="submission" date="2022-11" db="EMBL/GenBank/DDBJ databases">
        <title>Hoeflea poritis sp. nov., isolated from scleractinian coral Porites lutea.</title>
        <authorList>
            <person name="Zhang G."/>
            <person name="Wei Q."/>
            <person name="Cai L."/>
        </authorList>
    </citation>
    <scope>NUCLEOTIDE SEQUENCE</scope>
    <source>
        <strain evidence="4">E7-10</strain>
    </source>
</reference>
<dbReference type="SUPFAM" id="SSF51419">
    <property type="entry name" value="PLP-binding barrel"/>
    <property type="match status" value="1"/>
</dbReference>
<comment type="similarity">
    <text evidence="1">Belongs to the DSD1 family.</text>
</comment>
<dbReference type="Gene3D" id="3.20.20.10">
    <property type="entry name" value="Alanine racemase"/>
    <property type="match status" value="1"/>
</dbReference>
<sequence length="364" mass="38928">MTGSVLAGFPATTIRWRDQLDTPAVVVDLDIVERNLRRGAEFAASASVDFRPHIKTHKIPALARAQLELGACGITAQKVSEAEIMADAGLDDILISFNILGRTKLQRLRALAERVRLRTVADNATVIDGLSSAFSGTPDRLGVLVELDGALKRCGVPTVEHAMDHARKVDRAAGLRFDGFMIYPAPDHWQDALTFLAACKDAALQAGLDPRVLSTGGSPDMVKFAPDANVTEYRAGSYIYNDRALVSMGGASVSDCALTVHATVVSTPTPTRAIIDAGSKSLSSDLFGLSGFGMVRNRSDADIFALSEEHGHIEFADGAPAVGDHIAIIPNHACVVSNLTDHVQFVRGDYWVGEQRVEARGTVQ</sequence>
<keyword evidence="2" id="KW-0456">Lyase</keyword>
<dbReference type="EC" id="5.1.1.1" evidence="4"/>
<evidence type="ECO:0000256" key="1">
    <source>
        <dbReference type="ARBA" id="ARBA00005323"/>
    </source>
</evidence>
<dbReference type="InterPro" id="IPR001608">
    <property type="entry name" value="Ala_racemase_N"/>
</dbReference>
<keyword evidence="5" id="KW-1185">Reference proteome</keyword>
<dbReference type="Pfam" id="PF14031">
    <property type="entry name" value="D-ser_dehydrat"/>
    <property type="match status" value="1"/>
</dbReference>
<dbReference type="Pfam" id="PF01168">
    <property type="entry name" value="Ala_racemase_N"/>
    <property type="match status" value="1"/>
</dbReference>